<organism evidence="1">
    <name type="scientific">Metalysinibacillus saudimassiliensis</name>
    <dbReference type="NCBI Taxonomy" id="1461583"/>
    <lineage>
        <taxon>Bacteria</taxon>
        <taxon>Bacillati</taxon>
        <taxon>Bacillota</taxon>
        <taxon>Bacilli</taxon>
        <taxon>Bacillales</taxon>
        <taxon>Caryophanaceae</taxon>
        <taxon>Metalysinibacillus</taxon>
    </lineage>
</organism>
<protein>
    <submittedName>
        <fullName evidence="1">Uncharacterized protein</fullName>
    </submittedName>
</protein>
<dbReference type="EMBL" id="LN483076">
    <property type="protein sequence ID" value="CEA04880.1"/>
    <property type="molecule type" value="Genomic_DNA"/>
</dbReference>
<accession>A0A078MF31</accession>
<sequence>MSELQQQIASWVEQGFYQLVKNAEVENFQTIIQAAIDDKRKGREEQAFCDQMMLNLAYYERNAAVWHTIFSAILTGQLAFTAAVVETELLTGQMQVRQEVDEQTEVLLPVFHKEYEAKELTAEIIMYDYAYMSIAHALRVDFLTVCTMQDSREALLEGDATETLRVIDGYVNYYADQFARQLTLH</sequence>
<dbReference type="HOGENOM" id="CLU_1459652_0_0_9"/>
<dbReference type="AlphaFoldDB" id="A0A078MF31"/>
<reference evidence="1" key="1">
    <citation type="submission" date="2014-07" db="EMBL/GenBank/DDBJ databases">
        <authorList>
            <person name="Urmite Genomes Urmite Genomes"/>
        </authorList>
    </citation>
    <scope>NUCLEOTIDE SEQUENCE</scope>
    <source>
        <strain evidence="1">13S34_air</strain>
    </source>
</reference>
<gene>
    <name evidence="1" type="ORF">BN1050_02191</name>
</gene>
<name>A0A078MF31_9BACL</name>
<proteinExistence type="predicted"/>
<evidence type="ECO:0000313" key="1">
    <source>
        <dbReference type="EMBL" id="CEA04880.1"/>
    </source>
</evidence>
<dbReference type="PATRIC" id="fig|1461583.4.peg.2109"/>